<dbReference type="EMBL" id="BAABIQ010000008">
    <property type="protein sequence ID" value="GAA4788831.1"/>
    <property type="molecule type" value="Genomic_DNA"/>
</dbReference>
<keyword evidence="1" id="KW-0238">DNA-binding</keyword>
<dbReference type="SUPFAM" id="SSF46955">
    <property type="entry name" value="Putative DNA-binding domain"/>
    <property type="match status" value="1"/>
</dbReference>
<dbReference type="InterPro" id="IPR047057">
    <property type="entry name" value="MerR_fam"/>
</dbReference>
<proteinExistence type="predicted"/>
<dbReference type="Pfam" id="PF13411">
    <property type="entry name" value="MerR_1"/>
    <property type="match status" value="1"/>
</dbReference>
<organism evidence="3 4">
    <name type="scientific">Olivibacter ginsenosidimutans</name>
    <dbReference type="NCBI Taxonomy" id="1176537"/>
    <lineage>
        <taxon>Bacteria</taxon>
        <taxon>Pseudomonadati</taxon>
        <taxon>Bacteroidota</taxon>
        <taxon>Sphingobacteriia</taxon>
        <taxon>Sphingobacteriales</taxon>
        <taxon>Sphingobacteriaceae</taxon>
        <taxon>Olivibacter</taxon>
    </lineage>
</organism>
<name>A0ABP9B3P3_9SPHI</name>
<sequence length="136" mass="16007">MNISGISVSFEGYNGHNANIQIAKNMPYKEREINKLYYTMGEVTEMFGVNASQIRFYEREFDIIQPKKNKKGNRLFTPEDIEHLKIIFNLVKDKGYTLQGARDYLKANKNQAKENQRVIDSLERLKQFLIEVKERL</sequence>
<dbReference type="Proteomes" id="UP001501411">
    <property type="component" value="Unassembled WGS sequence"/>
</dbReference>
<reference evidence="4" key="1">
    <citation type="journal article" date="2019" name="Int. J. Syst. Evol. Microbiol.">
        <title>The Global Catalogue of Microorganisms (GCM) 10K type strain sequencing project: providing services to taxonomists for standard genome sequencing and annotation.</title>
        <authorList>
            <consortium name="The Broad Institute Genomics Platform"/>
            <consortium name="The Broad Institute Genome Sequencing Center for Infectious Disease"/>
            <person name="Wu L."/>
            <person name="Ma J."/>
        </authorList>
    </citation>
    <scope>NUCLEOTIDE SEQUENCE [LARGE SCALE GENOMIC DNA]</scope>
    <source>
        <strain evidence="4">JCM 18200</strain>
    </source>
</reference>
<evidence type="ECO:0000313" key="3">
    <source>
        <dbReference type="EMBL" id="GAA4788831.1"/>
    </source>
</evidence>
<dbReference type="InterPro" id="IPR009061">
    <property type="entry name" value="DNA-bd_dom_put_sf"/>
</dbReference>
<keyword evidence="4" id="KW-1185">Reference proteome</keyword>
<accession>A0ABP9B3P3</accession>
<dbReference type="PANTHER" id="PTHR30204">
    <property type="entry name" value="REDOX-CYCLING DRUG-SENSING TRANSCRIPTIONAL ACTIVATOR SOXR"/>
    <property type="match status" value="1"/>
</dbReference>
<feature type="domain" description="HTH merR-type" evidence="2">
    <location>
        <begin position="37"/>
        <end position="107"/>
    </location>
</feature>
<evidence type="ECO:0000313" key="4">
    <source>
        <dbReference type="Proteomes" id="UP001501411"/>
    </source>
</evidence>
<dbReference type="SMART" id="SM00422">
    <property type="entry name" value="HTH_MERR"/>
    <property type="match status" value="1"/>
</dbReference>
<evidence type="ECO:0000256" key="1">
    <source>
        <dbReference type="ARBA" id="ARBA00023125"/>
    </source>
</evidence>
<gene>
    <name evidence="3" type="ORF">GCM10023231_16380</name>
</gene>
<dbReference type="InterPro" id="IPR000551">
    <property type="entry name" value="MerR-type_HTH_dom"/>
</dbReference>
<protein>
    <submittedName>
        <fullName evidence="3">MerR family transcriptional regulator</fullName>
    </submittedName>
</protein>
<dbReference type="PANTHER" id="PTHR30204:SF15">
    <property type="entry name" value="BLL5018 PROTEIN"/>
    <property type="match status" value="1"/>
</dbReference>
<dbReference type="PROSITE" id="PS50937">
    <property type="entry name" value="HTH_MERR_2"/>
    <property type="match status" value="1"/>
</dbReference>
<evidence type="ECO:0000259" key="2">
    <source>
        <dbReference type="PROSITE" id="PS50937"/>
    </source>
</evidence>
<dbReference type="Gene3D" id="1.10.1660.10">
    <property type="match status" value="1"/>
</dbReference>
<comment type="caution">
    <text evidence="3">The sequence shown here is derived from an EMBL/GenBank/DDBJ whole genome shotgun (WGS) entry which is preliminary data.</text>
</comment>